<evidence type="ECO:0000313" key="2">
    <source>
        <dbReference type="EMBL" id="OPF77888.1"/>
    </source>
</evidence>
<feature type="region of interest" description="Disordered" evidence="1">
    <location>
        <begin position="87"/>
        <end position="113"/>
    </location>
</feature>
<sequence>MYQTRPVRLLPWEGMDGKRCYLASDGGFLSRFADQVEAVQLGMGAELLAHADGLLSDHETSARELRFLAVRLTEALADALRIAESRGGRLGVTEGESPAGGDSDAAERRPETC</sequence>
<proteinExistence type="predicted"/>
<gene>
    <name evidence="2" type="ORF">VT50_0220690</name>
</gene>
<keyword evidence="3" id="KW-1185">Reference proteome</keyword>
<dbReference type="EMBL" id="LAKD02000050">
    <property type="protein sequence ID" value="OPF77888.1"/>
    <property type="molecule type" value="Genomic_DNA"/>
</dbReference>
<dbReference type="AlphaFoldDB" id="A0A1V4D2E3"/>
<evidence type="ECO:0000313" key="3">
    <source>
        <dbReference type="Proteomes" id="UP000033615"/>
    </source>
</evidence>
<name>A0A1V4D2E3_9ACTN</name>
<reference evidence="2" key="1">
    <citation type="submission" date="2016-12" db="EMBL/GenBank/DDBJ databases">
        <title>Genome sequence of Streptomyces antioxidans MUSC 164.</title>
        <authorList>
            <person name="Lee L.-H."/>
            <person name="Ser H.-L."/>
        </authorList>
    </citation>
    <scope>NUCLEOTIDE SEQUENCE [LARGE SCALE GENOMIC DNA]</scope>
    <source>
        <strain evidence="2">MUSC 164</strain>
    </source>
</reference>
<evidence type="ECO:0000256" key="1">
    <source>
        <dbReference type="SAM" id="MobiDB-lite"/>
    </source>
</evidence>
<comment type="caution">
    <text evidence="2">The sequence shown here is derived from an EMBL/GenBank/DDBJ whole genome shotgun (WGS) entry which is preliminary data.</text>
</comment>
<accession>A0A1V4D2E3</accession>
<dbReference type="RefSeq" id="WP_046086273.1">
    <property type="nucleotide sequence ID" value="NZ_LAKD02000050.1"/>
</dbReference>
<protein>
    <submittedName>
        <fullName evidence="2">Uncharacterized protein</fullName>
    </submittedName>
</protein>
<dbReference type="OrthoDB" id="4320909at2"/>
<dbReference type="Proteomes" id="UP000033615">
    <property type="component" value="Unassembled WGS sequence"/>
</dbReference>
<organism evidence="2 3">
    <name type="scientific">Streptomyces antioxidans</name>
    <dbReference type="NCBI Taxonomy" id="1507734"/>
    <lineage>
        <taxon>Bacteria</taxon>
        <taxon>Bacillati</taxon>
        <taxon>Actinomycetota</taxon>
        <taxon>Actinomycetes</taxon>
        <taxon>Kitasatosporales</taxon>
        <taxon>Streptomycetaceae</taxon>
        <taxon>Streptomyces</taxon>
    </lineage>
</organism>